<gene>
    <name evidence="11 14" type="primary">atpB</name>
    <name evidence="14" type="ORF">NMK71_02215</name>
</gene>
<feature type="chain" id="PRO_5040782847" description="ATP synthase subunit a" evidence="13">
    <location>
        <begin position="24"/>
        <end position="362"/>
    </location>
</feature>
<keyword evidence="15" id="KW-1185">Reference proteome</keyword>
<dbReference type="PRINTS" id="PR00123">
    <property type="entry name" value="ATPASEA"/>
</dbReference>
<sequence length="362" mass="40141">MQQLRLLTLVLSFFLLPLAYGQADVNATVEEVADTTEAEGNEFDLVSTIMHHVSDAHEWHLWGEGDSSVGLYLPVILLDDGIKMFSSKPFYYGDGIVESGGKYYTLHHEKIYETDAAGTLTMDEEEHPTNPMPLDFSITKNVVMMIMGGLLLLILFGSVARSYKNGMVPRGLAGFLEPLVIFVREDIAKPNIGPKYKKYMPYLLTLFFFIWILNLTGLMPGAANASGNIAFTLTLAAITFVVVNFSGNKNYWKHIFDPLGDQMPWYGKLPVYLILVPVEVLGLFTKPIALMVRLFANITAGHIIVLSFVSLIFILQSYAVAPGSILLTLFINTLELLVAALQAYIFTLLTALFIGMAVEEAH</sequence>
<dbReference type="InterPro" id="IPR035908">
    <property type="entry name" value="F0_ATP_A_sf"/>
</dbReference>
<keyword evidence="7 11" id="KW-1133">Transmembrane helix</keyword>
<feature type="transmembrane region" description="Helical" evidence="11">
    <location>
        <begin position="290"/>
        <end position="315"/>
    </location>
</feature>
<dbReference type="RefSeq" id="WP_304419905.1">
    <property type="nucleotide sequence ID" value="NZ_JANCMU010000001.1"/>
</dbReference>
<dbReference type="InterPro" id="IPR045083">
    <property type="entry name" value="ATP_synth_F0_asu_bact/mt"/>
</dbReference>
<evidence type="ECO:0000256" key="4">
    <source>
        <dbReference type="ARBA" id="ARBA00022547"/>
    </source>
</evidence>
<dbReference type="PANTHER" id="PTHR11410">
    <property type="entry name" value="ATP SYNTHASE SUBUNIT A"/>
    <property type="match status" value="1"/>
</dbReference>
<feature type="transmembrane region" description="Helical" evidence="11">
    <location>
        <begin position="336"/>
        <end position="358"/>
    </location>
</feature>
<evidence type="ECO:0000313" key="14">
    <source>
        <dbReference type="EMBL" id="MDG4945216.1"/>
    </source>
</evidence>
<protein>
    <recommendedName>
        <fullName evidence="11 12">ATP synthase subunit a</fullName>
    </recommendedName>
    <alternativeName>
        <fullName evidence="11">ATP synthase F0 sector subunit a</fullName>
    </alternativeName>
    <alternativeName>
        <fullName evidence="11">F-ATPase subunit 6</fullName>
    </alternativeName>
</protein>
<evidence type="ECO:0000256" key="10">
    <source>
        <dbReference type="ARBA" id="ARBA00023310"/>
    </source>
</evidence>
<evidence type="ECO:0000313" key="15">
    <source>
        <dbReference type="Proteomes" id="UP001152599"/>
    </source>
</evidence>
<dbReference type="AlphaFoldDB" id="A0A9X4MUN2"/>
<dbReference type="Gene3D" id="1.20.120.220">
    <property type="entry name" value="ATP synthase, F0 complex, subunit A"/>
    <property type="match status" value="1"/>
</dbReference>
<keyword evidence="3 11" id="KW-0813">Transport</keyword>
<dbReference type="GO" id="GO:0045259">
    <property type="term" value="C:proton-transporting ATP synthase complex"/>
    <property type="evidence" value="ECO:0007669"/>
    <property type="project" value="UniProtKB-KW"/>
</dbReference>
<dbReference type="NCBIfam" id="TIGR01131">
    <property type="entry name" value="ATP_synt_6_or_A"/>
    <property type="match status" value="1"/>
</dbReference>
<organism evidence="14 15">
    <name type="scientific">Profundicola chukchiensis</name>
    <dbReference type="NCBI Taxonomy" id="2961959"/>
    <lineage>
        <taxon>Bacteria</taxon>
        <taxon>Pseudomonadati</taxon>
        <taxon>Bacteroidota</taxon>
        <taxon>Flavobacteriia</taxon>
        <taxon>Flavobacteriales</taxon>
        <taxon>Weeksellaceae</taxon>
        <taxon>Profundicola</taxon>
    </lineage>
</organism>
<keyword evidence="4 11" id="KW-0138">CF(0)</keyword>
<keyword evidence="6 11" id="KW-0375">Hydrogen ion transport</keyword>
<dbReference type="GO" id="GO:0046933">
    <property type="term" value="F:proton-transporting ATP synthase activity, rotational mechanism"/>
    <property type="evidence" value="ECO:0007669"/>
    <property type="project" value="UniProtKB-UniRule"/>
</dbReference>
<dbReference type="CDD" id="cd00310">
    <property type="entry name" value="ATP-synt_Fo_a_6"/>
    <property type="match status" value="1"/>
</dbReference>
<comment type="function">
    <text evidence="11 12">Key component of the proton channel; it plays a direct role in the translocation of protons across the membrane.</text>
</comment>
<comment type="subcellular location">
    <subcellularLocation>
        <location evidence="11 12">Cell membrane</location>
        <topology evidence="11 12">Multi-pass membrane protein</topology>
    </subcellularLocation>
    <subcellularLocation>
        <location evidence="1">Membrane</location>
        <topology evidence="1">Multi-pass membrane protein</topology>
    </subcellularLocation>
</comment>
<evidence type="ECO:0000256" key="3">
    <source>
        <dbReference type="ARBA" id="ARBA00022448"/>
    </source>
</evidence>
<evidence type="ECO:0000256" key="13">
    <source>
        <dbReference type="SAM" id="SignalP"/>
    </source>
</evidence>
<keyword evidence="11" id="KW-1003">Cell membrane</keyword>
<evidence type="ECO:0000256" key="1">
    <source>
        <dbReference type="ARBA" id="ARBA00004141"/>
    </source>
</evidence>
<dbReference type="SUPFAM" id="SSF81336">
    <property type="entry name" value="F1F0 ATP synthase subunit A"/>
    <property type="match status" value="1"/>
</dbReference>
<feature type="transmembrane region" description="Helical" evidence="11">
    <location>
        <begin position="225"/>
        <end position="245"/>
    </location>
</feature>
<keyword evidence="10 11" id="KW-0066">ATP synthesis</keyword>
<dbReference type="InterPro" id="IPR000568">
    <property type="entry name" value="ATP_synth_F0_asu"/>
</dbReference>
<accession>A0A9X4MUN2</accession>
<keyword evidence="13" id="KW-0732">Signal</keyword>
<keyword evidence="8 11" id="KW-0406">Ion transport</keyword>
<dbReference type="EMBL" id="JANCMU010000001">
    <property type="protein sequence ID" value="MDG4945216.1"/>
    <property type="molecule type" value="Genomic_DNA"/>
</dbReference>
<dbReference type="Pfam" id="PF00119">
    <property type="entry name" value="ATP-synt_A"/>
    <property type="match status" value="1"/>
</dbReference>
<dbReference type="Proteomes" id="UP001152599">
    <property type="component" value="Unassembled WGS sequence"/>
</dbReference>
<name>A0A9X4MUN2_9FLAO</name>
<evidence type="ECO:0000256" key="9">
    <source>
        <dbReference type="ARBA" id="ARBA00023136"/>
    </source>
</evidence>
<dbReference type="HAMAP" id="MF_01393">
    <property type="entry name" value="ATP_synth_a_bact"/>
    <property type="match status" value="1"/>
</dbReference>
<comment type="similarity">
    <text evidence="2 11 12">Belongs to the ATPase A chain family.</text>
</comment>
<keyword evidence="5 11" id="KW-0812">Transmembrane</keyword>
<evidence type="ECO:0000256" key="5">
    <source>
        <dbReference type="ARBA" id="ARBA00022692"/>
    </source>
</evidence>
<feature type="transmembrane region" description="Helical" evidence="11">
    <location>
        <begin position="142"/>
        <end position="160"/>
    </location>
</feature>
<dbReference type="GO" id="GO:0005886">
    <property type="term" value="C:plasma membrane"/>
    <property type="evidence" value="ECO:0007669"/>
    <property type="project" value="UniProtKB-SubCell"/>
</dbReference>
<dbReference type="PANTHER" id="PTHR11410:SF0">
    <property type="entry name" value="ATP SYNTHASE SUBUNIT A"/>
    <property type="match status" value="1"/>
</dbReference>
<reference evidence="14" key="1">
    <citation type="submission" date="2022-07" db="EMBL/GenBank/DDBJ databases">
        <title>Description and genome-wide analysis of Profundicola chukchiensis gen. nov., sp. nov., marine bacteria isolated from bottom sediments of the Chukchi Sea.</title>
        <authorList>
            <person name="Romanenko L."/>
            <person name="Otstavnykh N."/>
            <person name="Kurilenko V."/>
            <person name="Eremeev V."/>
            <person name="Velansky P."/>
            <person name="Mikhailov V."/>
            <person name="Isaeva M."/>
        </authorList>
    </citation>
    <scope>NUCLEOTIDE SEQUENCE</scope>
    <source>
        <strain evidence="14">KMM 9713</strain>
    </source>
</reference>
<evidence type="ECO:0000256" key="11">
    <source>
        <dbReference type="HAMAP-Rule" id="MF_01393"/>
    </source>
</evidence>
<feature type="transmembrane region" description="Helical" evidence="11">
    <location>
        <begin position="199"/>
        <end position="219"/>
    </location>
</feature>
<evidence type="ECO:0000256" key="7">
    <source>
        <dbReference type="ARBA" id="ARBA00022989"/>
    </source>
</evidence>
<proteinExistence type="inferred from homology"/>
<keyword evidence="9 11" id="KW-0472">Membrane</keyword>
<feature type="signal peptide" evidence="13">
    <location>
        <begin position="1"/>
        <end position="23"/>
    </location>
</feature>
<evidence type="ECO:0000256" key="6">
    <source>
        <dbReference type="ARBA" id="ARBA00022781"/>
    </source>
</evidence>
<comment type="caution">
    <text evidence="14">The sequence shown here is derived from an EMBL/GenBank/DDBJ whole genome shotgun (WGS) entry which is preliminary data.</text>
</comment>
<evidence type="ECO:0000256" key="8">
    <source>
        <dbReference type="ARBA" id="ARBA00023065"/>
    </source>
</evidence>
<evidence type="ECO:0000256" key="2">
    <source>
        <dbReference type="ARBA" id="ARBA00006810"/>
    </source>
</evidence>
<evidence type="ECO:0000256" key="12">
    <source>
        <dbReference type="RuleBase" id="RU000483"/>
    </source>
</evidence>